<dbReference type="EMBL" id="ML208259">
    <property type="protein sequence ID" value="TFK77490.1"/>
    <property type="molecule type" value="Genomic_DNA"/>
</dbReference>
<reference evidence="1 2" key="1">
    <citation type="journal article" date="2019" name="Nat. Ecol. Evol.">
        <title>Megaphylogeny resolves global patterns of mushroom evolution.</title>
        <authorList>
            <person name="Varga T."/>
            <person name="Krizsan K."/>
            <person name="Foldi C."/>
            <person name="Dima B."/>
            <person name="Sanchez-Garcia M."/>
            <person name="Sanchez-Ramirez S."/>
            <person name="Szollosi G.J."/>
            <person name="Szarkandi J.G."/>
            <person name="Papp V."/>
            <person name="Albert L."/>
            <person name="Andreopoulos W."/>
            <person name="Angelini C."/>
            <person name="Antonin V."/>
            <person name="Barry K.W."/>
            <person name="Bougher N.L."/>
            <person name="Buchanan P."/>
            <person name="Buyck B."/>
            <person name="Bense V."/>
            <person name="Catcheside P."/>
            <person name="Chovatia M."/>
            <person name="Cooper J."/>
            <person name="Damon W."/>
            <person name="Desjardin D."/>
            <person name="Finy P."/>
            <person name="Geml J."/>
            <person name="Haridas S."/>
            <person name="Hughes K."/>
            <person name="Justo A."/>
            <person name="Karasinski D."/>
            <person name="Kautmanova I."/>
            <person name="Kiss B."/>
            <person name="Kocsube S."/>
            <person name="Kotiranta H."/>
            <person name="LaButti K.M."/>
            <person name="Lechner B.E."/>
            <person name="Liimatainen K."/>
            <person name="Lipzen A."/>
            <person name="Lukacs Z."/>
            <person name="Mihaltcheva S."/>
            <person name="Morgado L.N."/>
            <person name="Niskanen T."/>
            <person name="Noordeloos M.E."/>
            <person name="Ohm R.A."/>
            <person name="Ortiz-Santana B."/>
            <person name="Ovrebo C."/>
            <person name="Racz N."/>
            <person name="Riley R."/>
            <person name="Savchenko A."/>
            <person name="Shiryaev A."/>
            <person name="Soop K."/>
            <person name="Spirin V."/>
            <person name="Szebenyi C."/>
            <person name="Tomsovsky M."/>
            <person name="Tulloss R.E."/>
            <person name="Uehling J."/>
            <person name="Grigoriev I.V."/>
            <person name="Vagvolgyi C."/>
            <person name="Papp T."/>
            <person name="Martin F.M."/>
            <person name="Miettinen O."/>
            <person name="Hibbett D.S."/>
            <person name="Nagy L.G."/>
        </authorList>
    </citation>
    <scope>NUCLEOTIDE SEQUENCE [LARGE SCALE GENOMIC DNA]</scope>
    <source>
        <strain evidence="1 2">NL-1719</strain>
    </source>
</reference>
<gene>
    <name evidence="1" type="ORF">BDN72DRAFT_910924</name>
</gene>
<organism evidence="1 2">
    <name type="scientific">Pluteus cervinus</name>
    <dbReference type="NCBI Taxonomy" id="181527"/>
    <lineage>
        <taxon>Eukaryota</taxon>
        <taxon>Fungi</taxon>
        <taxon>Dikarya</taxon>
        <taxon>Basidiomycota</taxon>
        <taxon>Agaricomycotina</taxon>
        <taxon>Agaricomycetes</taxon>
        <taxon>Agaricomycetidae</taxon>
        <taxon>Agaricales</taxon>
        <taxon>Pluteineae</taxon>
        <taxon>Pluteaceae</taxon>
        <taxon>Pluteus</taxon>
    </lineage>
</organism>
<name>A0ACD3BHV4_9AGAR</name>
<evidence type="ECO:0000313" key="2">
    <source>
        <dbReference type="Proteomes" id="UP000308600"/>
    </source>
</evidence>
<keyword evidence="2" id="KW-1185">Reference proteome</keyword>
<accession>A0ACD3BHV4</accession>
<evidence type="ECO:0000313" key="1">
    <source>
        <dbReference type="EMBL" id="TFK77490.1"/>
    </source>
</evidence>
<dbReference type="Proteomes" id="UP000308600">
    <property type="component" value="Unassembled WGS sequence"/>
</dbReference>
<proteinExistence type="predicted"/>
<protein>
    <submittedName>
        <fullName evidence="1">Uncharacterized protein</fullName>
    </submittedName>
</protein>
<sequence>MGKGKNLNPADSFRKAQRKKELKKAGNFNKTERSKARDFALVKKDTWDLEDEIKDLEQAPKDSLPAAKKARLAELKAELEKINRKKAEYVEEHPEHRRLVYRPRRKPGEAEPEPIELPKRNLFKKNGLPRHPERSIYYDPVMNPYGVPPPGMPYAERPLRPDEIDSEDEMDADDDDIAMPQGPPPGALDEEVNSDEDIPMPEGPPPGSSLNPPLPLPLPPNLSLGSSQPPPPPGPPPLPQQLLPIPPPPPPPLGMFPPPSTFIGNLPPPPPPPSGFAGGLPPPFFAAPHLPPPPLGFFPRSQSASSVQDPLSSVPHQTYQAHRAKTLAPPHPSLPPKPVIASVSSGPVAATNTSNATISAAPQLRDFKKEATAFVPTSLKRKKAGTANSSAPGINAAPSVDAEEDNGPTASSSRLDLVGTLLNQFGPVPAPREKSETTKKPDDYAKFVEEMGDILNP</sequence>